<dbReference type="Gene3D" id="3.30.700.10">
    <property type="entry name" value="Glycoprotein, Type 4 Pilin"/>
    <property type="match status" value="1"/>
</dbReference>
<proteinExistence type="predicted"/>
<dbReference type="InterPro" id="IPR012902">
    <property type="entry name" value="N_methyl_site"/>
</dbReference>
<feature type="transmembrane region" description="Helical" evidence="1">
    <location>
        <begin position="20"/>
        <end position="38"/>
    </location>
</feature>
<dbReference type="AlphaFoldDB" id="A0A7V8V9E6"/>
<keyword evidence="1" id="KW-0812">Transmembrane</keyword>
<evidence type="ECO:0000313" key="2">
    <source>
        <dbReference type="EMBL" id="MBA2117315.1"/>
    </source>
</evidence>
<keyword evidence="1" id="KW-1133">Transmembrane helix</keyword>
<dbReference type="Pfam" id="PF07963">
    <property type="entry name" value="N_methyl"/>
    <property type="match status" value="1"/>
</dbReference>
<evidence type="ECO:0000256" key="1">
    <source>
        <dbReference type="SAM" id="Phobius"/>
    </source>
</evidence>
<keyword evidence="3" id="KW-1185">Reference proteome</keyword>
<dbReference type="Proteomes" id="UP000551616">
    <property type="component" value="Unassembled WGS sequence"/>
</dbReference>
<organism evidence="2 3">
    <name type="scientific">Bremerella alba</name>
    <dbReference type="NCBI Taxonomy" id="980252"/>
    <lineage>
        <taxon>Bacteria</taxon>
        <taxon>Pseudomonadati</taxon>
        <taxon>Planctomycetota</taxon>
        <taxon>Planctomycetia</taxon>
        <taxon>Pirellulales</taxon>
        <taxon>Pirellulaceae</taxon>
        <taxon>Bremerella</taxon>
    </lineage>
</organism>
<dbReference type="NCBIfam" id="TIGR02532">
    <property type="entry name" value="IV_pilin_GFxxxE"/>
    <property type="match status" value="1"/>
</dbReference>
<dbReference type="RefSeq" id="WP_207398700.1">
    <property type="nucleotide sequence ID" value="NZ_JABRWO010000014.1"/>
</dbReference>
<keyword evidence="1" id="KW-0472">Membrane</keyword>
<sequence length="406" mass="44007">MSLRKRNYCEVRHGMTIVELLVVLGIMSILLGIAATAVKTGTRGKKQREAARQVNAYIAAAQARAVQLNRPVGVEIVRNVRSTTGSSIPDIGLVNTSLLMYTIETPPTYAGDTSTAVTSVTPVVKPASGDANYEPLAPQGYFTATFSDSASTSMITVADFIRNGDQIRFAYRGPVYRIVGPVDTSTRSFKVTWDPGQAEPTHTGTVTVPFQIYPQPIRSMATPLQLPTDMCIDLSCSGTGNVDREFAAWTGTGGYNSIRFTFSPRGNIYRIYFDDGYAEYPQGNVHLLVGKYDQAVDTIEILGTDGLAGDVALGSVNYKHFIYPGDYNSDFEDLTTNLGDGTSMWVSVNYITGQVSTTRNRVIPTSVLDPTALDIMTLDAAINDDIIAASRDYAKRVLLVQGEGNQ</sequence>
<evidence type="ECO:0000313" key="3">
    <source>
        <dbReference type="Proteomes" id="UP000551616"/>
    </source>
</evidence>
<reference evidence="2 3" key="1">
    <citation type="submission" date="2020-05" db="EMBL/GenBank/DDBJ databases">
        <title>Bremerella alba sp. nov., a novel planctomycete isolated from the surface of the macroalga Fucus spiralis.</title>
        <authorList>
            <person name="Godinho O."/>
            <person name="Botelho R."/>
            <person name="Albuquerque L."/>
            <person name="Wiegand S."/>
            <person name="Da Costa M.S."/>
            <person name="Lobo-Da-Cunha A."/>
            <person name="Jogler C."/>
            <person name="Lage O.M."/>
        </authorList>
    </citation>
    <scope>NUCLEOTIDE SEQUENCE [LARGE SCALE GENOMIC DNA]</scope>
    <source>
        <strain evidence="2 3">FF15</strain>
    </source>
</reference>
<dbReference type="SUPFAM" id="SSF54523">
    <property type="entry name" value="Pili subunits"/>
    <property type="match status" value="1"/>
</dbReference>
<dbReference type="InterPro" id="IPR045584">
    <property type="entry name" value="Pilin-like"/>
</dbReference>
<accession>A0A7V8V9E6</accession>
<gene>
    <name evidence="2" type="ORF">HOV93_45120</name>
</gene>
<protein>
    <recommendedName>
        <fullName evidence="4">Prepilin-type N-terminal cleavage/methylation domain-containing protein</fullName>
    </recommendedName>
</protein>
<dbReference type="EMBL" id="JABRWO010000014">
    <property type="protein sequence ID" value="MBA2117315.1"/>
    <property type="molecule type" value="Genomic_DNA"/>
</dbReference>
<evidence type="ECO:0008006" key="4">
    <source>
        <dbReference type="Google" id="ProtNLM"/>
    </source>
</evidence>
<comment type="caution">
    <text evidence="2">The sequence shown here is derived from an EMBL/GenBank/DDBJ whole genome shotgun (WGS) entry which is preliminary data.</text>
</comment>
<name>A0A7V8V9E6_9BACT</name>